<dbReference type="Pfam" id="PF13280">
    <property type="entry name" value="WYL"/>
    <property type="match status" value="1"/>
</dbReference>
<dbReference type="Proteomes" id="UP001206128">
    <property type="component" value="Unassembled WGS sequence"/>
</dbReference>
<comment type="caution">
    <text evidence="3">The sequence shown here is derived from an EMBL/GenBank/DDBJ whole genome shotgun (WGS) entry which is preliminary data.</text>
</comment>
<dbReference type="PANTHER" id="PTHR34580:SF3">
    <property type="entry name" value="PROTEIN PAFB"/>
    <property type="match status" value="1"/>
</dbReference>
<feature type="domain" description="Helix-turn-helix type 11" evidence="1">
    <location>
        <begin position="6"/>
        <end position="61"/>
    </location>
</feature>
<accession>A0AAE3GF70</accession>
<gene>
    <name evidence="3" type="ORF">LX83_003098</name>
</gene>
<evidence type="ECO:0000313" key="4">
    <source>
        <dbReference type="Proteomes" id="UP001206128"/>
    </source>
</evidence>
<protein>
    <submittedName>
        <fullName evidence="3">Proteasome accessory factor B</fullName>
    </submittedName>
</protein>
<dbReference type="EMBL" id="JAMTCK010000006">
    <property type="protein sequence ID" value="MCP2166239.1"/>
    <property type="molecule type" value="Genomic_DNA"/>
</dbReference>
<organism evidence="3 4">
    <name type="scientific">Goodfellowiella coeruleoviolacea</name>
    <dbReference type="NCBI Taxonomy" id="334858"/>
    <lineage>
        <taxon>Bacteria</taxon>
        <taxon>Bacillati</taxon>
        <taxon>Actinomycetota</taxon>
        <taxon>Actinomycetes</taxon>
        <taxon>Pseudonocardiales</taxon>
        <taxon>Pseudonocardiaceae</taxon>
        <taxon>Goodfellowiella</taxon>
    </lineage>
</organism>
<dbReference type="GO" id="GO:0000502">
    <property type="term" value="C:proteasome complex"/>
    <property type="evidence" value="ECO:0007669"/>
    <property type="project" value="UniProtKB-KW"/>
</dbReference>
<name>A0AAE3GF70_9PSEU</name>
<dbReference type="Gene3D" id="1.10.10.10">
    <property type="entry name" value="Winged helix-like DNA-binding domain superfamily/Winged helix DNA-binding domain"/>
    <property type="match status" value="1"/>
</dbReference>
<dbReference type="RefSeq" id="WP_253771875.1">
    <property type="nucleotide sequence ID" value="NZ_JAMTCK010000006.1"/>
</dbReference>
<dbReference type="PROSITE" id="PS52050">
    <property type="entry name" value="WYL"/>
    <property type="match status" value="1"/>
</dbReference>
<dbReference type="PANTHER" id="PTHR34580">
    <property type="match status" value="1"/>
</dbReference>
<sequence length="239" mass="25731">MTRTDRLYALVEELRSAAPRPRTVAQLAARFEVSSRTIQRDLQALMHAGVPLRAAAGRTGGWFVDPVMTLPPINFTATEITAIAVALAAAESAAPFSAAARSAMQKLTAAIAAGSVAPARDLARRIQVVPAPLPDEILSTVERAIAERQVVWLRYGDAAGEETEREVEPAGLLTARGSWYLIGWCRLRQAGRGFRLDRIRAARLTGEPAPAHELADLAAVLPEETKPADVLDALTRPEQ</sequence>
<evidence type="ECO:0000259" key="1">
    <source>
        <dbReference type="Pfam" id="PF08279"/>
    </source>
</evidence>
<dbReference type="InterPro" id="IPR036390">
    <property type="entry name" value="WH_DNA-bd_sf"/>
</dbReference>
<dbReference type="AlphaFoldDB" id="A0AAE3GF70"/>
<keyword evidence="3" id="KW-0647">Proteasome</keyword>
<dbReference type="InterPro" id="IPR026881">
    <property type="entry name" value="WYL_dom"/>
</dbReference>
<dbReference type="InterPro" id="IPR013196">
    <property type="entry name" value="HTH_11"/>
</dbReference>
<reference evidence="3" key="1">
    <citation type="submission" date="2022-06" db="EMBL/GenBank/DDBJ databases">
        <title>Genomic Encyclopedia of Archaeal and Bacterial Type Strains, Phase II (KMG-II): from individual species to whole genera.</title>
        <authorList>
            <person name="Goeker M."/>
        </authorList>
    </citation>
    <scope>NUCLEOTIDE SEQUENCE</scope>
    <source>
        <strain evidence="3">DSM 43935</strain>
    </source>
</reference>
<evidence type="ECO:0000313" key="3">
    <source>
        <dbReference type="EMBL" id="MCP2166239.1"/>
    </source>
</evidence>
<evidence type="ECO:0000259" key="2">
    <source>
        <dbReference type="Pfam" id="PF13280"/>
    </source>
</evidence>
<dbReference type="Pfam" id="PF08279">
    <property type="entry name" value="HTH_11"/>
    <property type="match status" value="1"/>
</dbReference>
<dbReference type="InterPro" id="IPR051534">
    <property type="entry name" value="CBASS_pafABC_assoc_protein"/>
</dbReference>
<dbReference type="SUPFAM" id="SSF46785">
    <property type="entry name" value="Winged helix' DNA-binding domain"/>
    <property type="match status" value="1"/>
</dbReference>
<keyword evidence="4" id="KW-1185">Reference proteome</keyword>
<dbReference type="InterPro" id="IPR036388">
    <property type="entry name" value="WH-like_DNA-bd_sf"/>
</dbReference>
<proteinExistence type="predicted"/>
<feature type="domain" description="WYL" evidence="2">
    <location>
        <begin position="136"/>
        <end position="203"/>
    </location>
</feature>